<dbReference type="InterPro" id="IPR049712">
    <property type="entry name" value="Poly_export"/>
</dbReference>
<gene>
    <name evidence="6" type="ORF">GCM10007875_21190</name>
</gene>
<proteinExistence type="predicted"/>
<evidence type="ECO:0000256" key="3">
    <source>
        <dbReference type="SAM" id="SignalP"/>
    </source>
</evidence>
<comment type="caution">
    <text evidence="6">The sequence shown here is derived from an EMBL/GenBank/DDBJ whole genome shotgun (WGS) entry which is preliminary data.</text>
</comment>
<dbReference type="InterPro" id="IPR019554">
    <property type="entry name" value="Soluble_ligand-bd"/>
</dbReference>
<feature type="domain" description="Polysaccharide export protein N-terminal" evidence="4">
    <location>
        <begin position="136"/>
        <end position="209"/>
    </location>
</feature>
<feature type="domain" description="Soluble ligand binding" evidence="5">
    <location>
        <begin position="519"/>
        <end position="553"/>
    </location>
</feature>
<feature type="region of interest" description="Disordered" evidence="2">
    <location>
        <begin position="56"/>
        <end position="99"/>
    </location>
</feature>
<accession>A0ABQ5YVS8</accession>
<evidence type="ECO:0000259" key="4">
    <source>
        <dbReference type="Pfam" id="PF02563"/>
    </source>
</evidence>
<evidence type="ECO:0000259" key="5">
    <source>
        <dbReference type="Pfam" id="PF10531"/>
    </source>
</evidence>
<name>A0ABQ5YVS8_9BURK</name>
<dbReference type="Proteomes" id="UP001156664">
    <property type="component" value="Unassembled WGS sequence"/>
</dbReference>
<feature type="signal peptide" evidence="3">
    <location>
        <begin position="1"/>
        <end position="27"/>
    </location>
</feature>
<dbReference type="PANTHER" id="PTHR33619:SF3">
    <property type="entry name" value="POLYSACCHARIDE EXPORT PROTEIN GFCE-RELATED"/>
    <property type="match status" value="1"/>
</dbReference>
<keyword evidence="1 3" id="KW-0732">Signal</keyword>
<feature type="chain" id="PRO_5047519363" description="Polysaccharide export protein" evidence="3">
    <location>
        <begin position="28"/>
        <end position="771"/>
    </location>
</feature>
<reference evidence="7" key="1">
    <citation type="journal article" date="2019" name="Int. J. Syst. Evol. Microbiol.">
        <title>The Global Catalogue of Microorganisms (GCM) 10K type strain sequencing project: providing services to taxonomists for standard genome sequencing and annotation.</title>
        <authorList>
            <consortium name="The Broad Institute Genomics Platform"/>
            <consortium name="The Broad Institute Genome Sequencing Center for Infectious Disease"/>
            <person name="Wu L."/>
            <person name="Ma J."/>
        </authorList>
    </citation>
    <scope>NUCLEOTIDE SEQUENCE [LARGE SCALE GENOMIC DNA]</scope>
    <source>
        <strain evidence="7">NBRC 105857</strain>
    </source>
</reference>
<sequence>MNLKACARFFACAAVFGWCGLAFSQQAMPAGAGGFSAYSGAGVGADATAGNVPTAPAVSVDNMSPASQGLNRSTGKAAQTADGKSPNQVVERNAPTAQPQPSAFQKFIFASIGQDLPRFGDEALASGAFTPSADVPVPGDYLVGPGDEILLRVWGGIDVNYKATVDRDGQLAIPKVGTFPVAGIRAADLNSFLKGQIGKYYQNFNVSATLGQLRGIQVYVVGNAQTPGLFNVSSMSTLVSAVFSIAKPGPEGSYRDIVLKRGGQDIAHFDLYNFLKNGDLTGDRKLLAGDVILLKPAGPRVGIVGAIEKPAVYEIKGDESLADMMALAGSNGPLSDKRELLIETFDFKHPNAPRNVLRMPYQQAVTGRVVKDGDVVTVFGISPKFDNAVTLRGQVARPLRYPYSQGLRISDLIPDANALVTPDYYQRTNRLVQYTDKKKVDLNDLKNSLENRVDQVNWDYAVIERLDAQNIQTQLIPFNLRKAIAKDPKEDLVLQPGDVVTVFGTKDTDIPIARKETLVKVSGEVNAPGYYRVTPGETLRDVIVQAGGITPNAFLFGTNISRESTLKQQKAALTKALAEAERLLNASATTRTQSALSGNDAQVAELTAKRQQAYLEKLKSIQPDGRLILPIKPSVNQVAELPPVPLEDGDQITIPSQPGFISVFGAVPSQGSFIYQKSKTVFDYLDLAGGPAKSSDQGSIFVIRANGTVDSAQQGWVPFVSGLYGTRALPGDSIYVPEDFERVSFTKSLLDVSQIFYQVGLGAAAVRAIQK</sequence>
<dbReference type="PANTHER" id="PTHR33619">
    <property type="entry name" value="POLYSACCHARIDE EXPORT PROTEIN GFCE-RELATED"/>
    <property type="match status" value="1"/>
</dbReference>
<evidence type="ECO:0008006" key="8">
    <source>
        <dbReference type="Google" id="ProtNLM"/>
    </source>
</evidence>
<dbReference type="EMBL" id="BSOJ01000024">
    <property type="protein sequence ID" value="GLR27028.1"/>
    <property type="molecule type" value="Genomic_DNA"/>
</dbReference>
<evidence type="ECO:0000313" key="7">
    <source>
        <dbReference type="Proteomes" id="UP001156664"/>
    </source>
</evidence>
<dbReference type="SUPFAM" id="SSF142984">
    <property type="entry name" value="Nqo1 middle domain-like"/>
    <property type="match status" value="1"/>
</dbReference>
<feature type="compositionally biased region" description="Polar residues" evidence="2">
    <location>
        <begin position="85"/>
        <end position="99"/>
    </location>
</feature>
<evidence type="ECO:0000256" key="2">
    <source>
        <dbReference type="SAM" id="MobiDB-lite"/>
    </source>
</evidence>
<dbReference type="RefSeq" id="WP_284281736.1">
    <property type="nucleotide sequence ID" value="NZ_BSOJ01000024.1"/>
</dbReference>
<protein>
    <recommendedName>
        <fullName evidence="8">Polysaccharide export protein</fullName>
    </recommendedName>
</protein>
<evidence type="ECO:0000313" key="6">
    <source>
        <dbReference type="EMBL" id="GLR27028.1"/>
    </source>
</evidence>
<dbReference type="Pfam" id="PF02563">
    <property type="entry name" value="Poly_export"/>
    <property type="match status" value="1"/>
</dbReference>
<feature type="compositionally biased region" description="Polar residues" evidence="2">
    <location>
        <begin position="61"/>
        <end position="77"/>
    </location>
</feature>
<evidence type="ECO:0000256" key="1">
    <source>
        <dbReference type="ARBA" id="ARBA00022729"/>
    </source>
</evidence>
<dbReference type="Gene3D" id="3.10.560.10">
    <property type="entry name" value="Outer membrane lipoprotein wza domain like"/>
    <property type="match status" value="4"/>
</dbReference>
<keyword evidence="7" id="KW-1185">Reference proteome</keyword>
<feature type="domain" description="Soluble ligand binding" evidence="5">
    <location>
        <begin position="661"/>
        <end position="709"/>
    </location>
</feature>
<dbReference type="Pfam" id="PF10531">
    <property type="entry name" value="SLBB"/>
    <property type="match status" value="2"/>
</dbReference>
<organism evidence="6 7">
    <name type="scientific">Limnobacter litoralis</name>
    <dbReference type="NCBI Taxonomy" id="481366"/>
    <lineage>
        <taxon>Bacteria</taxon>
        <taxon>Pseudomonadati</taxon>
        <taxon>Pseudomonadota</taxon>
        <taxon>Betaproteobacteria</taxon>
        <taxon>Burkholderiales</taxon>
        <taxon>Burkholderiaceae</taxon>
        <taxon>Limnobacter</taxon>
    </lineage>
</organism>
<dbReference type="InterPro" id="IPR003715">
    <property type="entry name" value="Poly_export_N"/>
</dbReference>